<dbReference type="SUPFAM" id="SSF52096">
    <property type="entry name" value="ClpP/crotonase"/>
    <property type="match status" value="1"/>
</dbReference>
<proteinExistence type="predicted"/>
<evidence type="ECO:0000256" key="2">
    <source>
        <dbReference type="ARBA" id="ARBA00022946"/>
    </source>
</evidence>
<dbReference type="PANTHER" id="PTHR43602">
    <property type="match status" value="1"/>
</dbReference>
<keyword evidence="3" id="KW-0443">Lipid metabolism</keyword>
<keyword evidence="2" id="KW-0809">Transit peptide</keyword>
<dbReference type="EMBL" id="QEYD01000013">
    <property type="protein sequence ID" value="PWE27026.1"/>
    <property type="molecule type" value="Genomic_DNA"/>
</dbReference>
<evidence type="ECO:0000313" key="4">
    <source>
        <dbReference type="EMBL" id="PWE27026.1"/>
    </source>
</evidence>
<dbReference type="RefSeq" id="WP_109534873.1">
    <property type="nucleotide sequence ID" value="NZ_QEYD01000013.1"/>
</dbReference>
<dbReference type="InterPro" id="IPR001753">
    <property type="entry name" value="Enoyl-CoA_hydra/iso"/>
</dbReference>
<dbReference type="InterPro" id="IPR052377">
    <property type="entry name" value="Mitochondrial_ECH-domain"/>
</dbReference>
<dbReference type="GO" id="GO:0006631">
    <property type="term" value="P:fatty acid metabolic process"/>
    <property type="evidence" value="ECO:0007669"/>
    <property type="project" value="UniProtKB-KW"/>
</dbReference>
<reference evidence="4 5" key="1">
    <citation type="submission" date="2018-05" db="EMBL/GenBank/DDBJ databases">
        <title>Pararhodobacter marina sp. nov., isolated from deep-sea water of the Indian Ocean.</title>
        <authorList>
            <person name="Lai Q.Sr."/>
            <person name="Liu X."/>
            <person name="Shao Z."/>
        </authorList>
    </citation>
    <scope>NUCLEOTIDE SEQUENCE [LARGE SCALE GENOMIC DNA]</scope>
    <source>
        <strain evidence="4 5">CIC4N-9</strain>
    </source>
</reference>
<dbReference type="AlphaFoldDB" id="A0A2U2C564"/>
<dbReference type="Gene3D" id="3.90.226.10">
    <property type="entry name" value="2-enoyl-CoA Hydratase, Chain A, domain 1"/>
    <property type="match status" value="1"/>
</dbReference>
<evidence type="ECO:0000256" key="3">
    <source>
        <dbReference type="ARBA" id="ARBA00023098"/>
    </source>
</evidence>
<evidence type="ECO:0000256" key="1">
    <source>
        <dbReference type="ARBA" id="ARBA00022832"/>
    </source>
</evidence>
<dbReference type="CDD" id="cd06558">
    <property type="entry name" value="crotonase-like"/>
    <property type="match status" value="1"/>
</dbReference>
<protein>
    <submittedName>
        <fullName evidence="4">Enoyl-CoA hydratase</fullName>
    </submittedName>
</protein>
<keyword evidence="1" id="KW-0276">Fatty acid metabolism</keyword>
<dbReference type="Gene3D" id="1.10.287.2460">
    <property type="match status" value="1"/>
</dbReference>
<dbReference type="GO" id="GO:0016836">
    <property type="term" value="F:hydro-lyase activity"/>
    <property type="evidence" value="ECO:0007669"/>
    <property type="project" value="TreeGrafter"/>
</dbReference>
<dbReference type="OrthoDB" id="9795613at2"/>
<sequence>MEQISTSRSHGVLTVTLENGTAHPLSLGMIRALHKAVADAQTDDDTSVIVIHGPGKIFCAGHDLKEIAAHRADPDHGRAYVTELFEACAEMMQAVANSAKPTIARTEGIATAAGLQLIAACDLAYAAPQARFCLPGIRRGGFCTTPSVAVARAVGRKALMKLALTGEDQTADWALAQGLVTEIVAEDALAARVDEVAQTLAGRFSAISQAGLAATKAQVALPLDQAYALATEAMIGHFMDPALPDPPLASRKSAAE</sequence>
<dbReference type="GeneID" id="94366920"/>
<gene>
    <name evidence="4" type="ORF">C4N9_18650</name>
</gene>
<dbReference type="PANTHER" id="PTHR43602:SF1">
    <property type="entry name" value="ENOYL-COA HYDRATASE DOMAIN-CONTAINING PROTEIN 3, MITOCHONDRIAL"/>
    <property type="match status" value="1"/>
</dbReference>
<organism evidence="4 5">
    <name type="scientific">Pararhodobacter marinus</name>
    <dbReference type="NCBI Taxonomy" id="2184063"/>
    <lineage>
        <taxon>Bacteria</taxon>
        <taxon>Pseudomonadati</taxon>
        <taxon>Pseudomonadota</taxon>
        <taxon>Alphaproteobacteria</taxon>
        <taxon>Rhodobacterales</taxon>
        <taxon>Paracoccaceae</taxon>
        <taxon>Pararhodobacter</taxon>
    </lineage>
</organism>
<dbReference type="Pfam" id="PF00378">
    <property type="entry name" value="ECH_1"/>
    <property type="match status" value="1"/>
</dbReference>
<comment type="caution">
    <text evidence="4">The sequence shown here is derived from an EMBL/GenBank/DDBJ whole genome shotgun (WGS) entry which is preliminary data.</text>
</comment>
<keyword evidence="5" id="KW-1185">Reference proteome</keyword>
<dbReference type="InterPro" id="IPR029045">
    <property type="entry name" value="ClpP/crotonase-like_dom_sf"/>
</dbReference>
<name>A0A2U2C564_9RHOB</name>
<evidence type="ECO:0000313" key="5">
    <source>
        <dbReference type="Proteomes" id="UP000244940"/>
    </source>
</evidence>
<accession>A0A2U2C564</accession>
<dbReference type="Proteomes" id="UP000244940">
    <property type="component" value="Unassembled WGS sequence"/>
</dbReference>